<protein>
    <submittedName>
        <fullName evidence="1">11992_t:CDS:1</fullName>
    </submittedName>
</protein>
<comment type="caution">
    <text evidence="1">The sequence shown here is derived from an EMBL/GenBank/DDBJ whole genome shotgun (WGS) entry which is preliminary data.</text>
</comment>
<evidence type="ECO:0000313" key="1">
    <source>
        <dbReference type="EMBL" id="CAG8597381.1"/>
    </source>
</evidence>
<organism evidence="1 2">
    <name type="scientific">Cetraspora pellucida</name>
    <dbReference type="NCBI Taxonomy" id="1433469"/>
    <lineage>
        <taxon>Eukaryota</taxon>
        <taxon>Fungi</taxon>
        <taxon>Fungi incertae sedis</taxon>
        <taxon>Mucoromycota</taxon>
        <taxon>Glomeromycotina</taxon>
        <taxon>Glomeromycetes</taxon>
        <taxon>Diversisporales</taxon>
        <taxon>Gigasporaceae</taxon>
        <taxon>Cetraspora</taxon>
    </lineage>
</organism>
<accession>A0ACA9MM79</accession>
<name>A0ACA9MM79_9GLOM</name>
<dbReference type="Proteomes" id="UP000789366">
    <property type="component" value="Unassembled WGS sequence"/>
</dbReference>
<sequence length="170" mass="19178">QVENSACADVLKIDVLQAVHFIIQGWEEVTAETICNCWCHTNILSVDTNAELYSLSDNIHQTIDLVLEDITNALKDLHIHFANPMSVEEFLSIPEEDVVYEVPKNDQVIEELVKTFKPINLASDDLEEEDSVEILLISISTAIASLETVFMFLLQQDETNEYIKAANLII</sequence>
<gene>
    <name evidence="1" type="ORF">SPELUC_LOCUS6980</name>
</gene>
<proteinExistence type="predicted"/>
<feature type="non-terminal residue" evidence="1">
    <location>
        <position position="1"/>
    </location>
</feature>
<evidence type="ECO:0000313" key="2">
    <source>
        <dbReference type="Proteomes" id="UP000789366"/>
    </source>
</evidence>
<dbReference type="EMBL" id="CAJVPW010008805">
    <property type="protein sequence ID" value="CAG8597381.1"/>
    <property type="molecule type" value="Genomic_DNA"/>
</dbReference>
<reference evidence="1" key="1">
    <citation type="submission" date="2021-06" db="EMBL/GenBank/DDBJ databases">
        <authorList>
            <person name="Kallberg Y."/>
            <person name="Tangrot J."/>
            <person name="Rosling A."/>
        </authorList>
    </citation>
    <scope>NUCLEOTIDE SEQUENCE</scope>
    <source>
        <strain evidence="1">28 12/20/2015</strain>
    </source>
</reference>
<keyword evidence="2" id="KW-1185">Reference proteome</keyword>